<dbReference type="Proteomes" id="UP000193685">
    <property type="component" value="Unassembled WGS sequence"/>
</dbReference>
<dbReference type="AlphaFoldDB" id="A0A1Y2F647"/>
<evidence type="ECO:0000256" key="1">
    <source>
        <dbReference type="SAM" id="MobiDB-lite"/>
    </source>
</evidence>
<evidence type="ECO:0000313" key="3">
    <source>
        <dbReference type="EMBL" id="ORY79380.1"/>
    </source>
</evidence>
<dbReference type="OMA" id="WRICESP"/>
<dbReference type="STRING" id="56484.A0A1Y2F647"/>
<dbReference type="OrthoDB" id="5363135at2759"/>
<feature type="domain" description="DUF6699" evidence="2">
    <location>
        <begin position="51"/>
        <end position="121"/>
    </location>
</feature>
<gene>
    <name evidence="3" type="ORF">BCR37DRAFT_381522</name>
</gene>
<dbReference type="EMBL" id="MCFI01000015">
    <property type="protein sequence ID" value="ORY79380.1"/>
    <property type="molecule type" value="Genomic_DNA"/>
</dbReference>
<feature type="region of interest" description="Disordered" evidence="1">
    <location>
        <begin position="1"/>
        <end position="29"/>
    </location>
</feature>
<protein>
    <recommendedName>
        <fullName evidence="2">DUF6699 domain-containing protein</fullName>
    </recommendedName>
</protein>
<comment type="caution">
    <text evidence="3">The sequence shown here is derived from an EMBL/GenBank/DDBJ whole genome shotgun (WGS) entry which is preliminary data.</text>
</comment>
<organism evidence="3 4">
    <name type="scientific">Protomyces lactucae-debilis</name>
    <dbReference type="NCBI Taxonomy" id="2754530"/>
    <lineage>
        <taxon>Eukaryota</taxon>
        <taxon>Fungi</taxon>
        <taxon>Dikarya</taxon>
        <taxon>Ascomycota</taxon>
        <taxon>Taphrinomycotina</taxon>
        <taxon>Taphrinomycetes</taxon>
        <taxon>Taphrinales</taxon>
        <taxon>Protomycetaceae</taxon>
        <taxon>Protomyces</taxon>
    </lineage>
</organism>
<evidence type="ECO:0000259" key="2">
    <source>
        <dbReference type="Pfam" id="PF20415"/>
    </source>
</evidence>
<proteinExistence type="predicted"/>
<dbReference type="Pfam" id="PF20415">
    <property type="entry name" value="DUF6699"/>
    <property type="match status" value="1"/>
</dbReference>
<sequence length="149" mass="16945">MSSVVSDTTMSTSPMSSRSRRRSSAAEGVFSPKELQEVGVEIVPNPNIKKLKWRICESPAKLAEADLDKADWMHEMLTTPPVNRIDLKFPQSLTLTVRKPKGVTCKDAMDVVYKKFKHKALEDIAEPQLDELEWDRNDYATLELLLRKV</sequence>
<keyword evidence="4" id="KW-1185">Reference proteome</keyword>
<evidence type="ECO:0000313" key="4">
    <source>
        <dbReference type="Proteomes" id="UP000193685"/>
    </source>
</evidence>
<name>A0A1Y2F647_PROLT</name>
<dbReference type="GeneID" id="63786315"/>
<dbReference type="RefSeq" id="XP_040723751.1">
    <property type="nucleotide sequence ID" value="XM_040869716.1"/>
</dbReference>
<reference evidence="3 4" key="1">
    <citation type="submission" date="2016-07" db="EMBL/GenBank/DDBJ databases">
        <title>Pervasive Adenine N6-methylation of Active Genes in Fungi.</title>
        <authorList>
            <consortium name="DOE Joint Genome Institute"/>
            <person name="Mondo S.J."/>
            <person name="Dannebaum R.O."/>
            <person name="Kuo R.C."/>
            <person name="Labutti K."/>
            <person name="Haridas S."/>
            <person name="Kuo A."/>
            <person name="Salamov A."/>
            <person name="Ahrendt S.R."/>
            <person name="Lipzen A."/>
            <person name="Sullivan W."/>
            <person name="Andreopoulos W.B."/>
            <person name="Clum A."/>
            <person name="Lindquist E."/>
            <person name="Daum C."/>
            <person name="Ramamoorthy G.K."/>
            <person name="Gryganskyi A."/>
            <person name="Culley D."/>
            <person name="Magnuson J.K."/>
            <person name="James T.Y."/>
            <person name="O'Malley M.A."/>
            <person name="Stajich J.E."/>
            <person name="Spatafora J.W."/>
            <person name="Visel A."/>
            <person name="Grigoriev I.V."/>
        </authorList>
    </citation>
    <scope>NUCLEOTIDE SEQUENCE [LARGE SCALE GENOMIC DNA]</scope>
    <source>
        <strain evidence="3 4">12-1054</strain>
    </source>
</reference>
<feature type="compositionally biased region" description="Low complexity" evidence="1">
    <location>
        <begin position="1"/>
        <end position="17"/>
    </location>
</feature>
<accession>A0A1Y2F647</accession>
<dbReference type="InterPro" id="IPR046522">
    <property type="entry name" value="DUF6699"/>
</dbReference>